<keyword evidence="2" id="KW-1185">Reference proteome</keyword>
<evidence type="ECO:0000313" key="2">
    <source>
        <dbReference type="Proteomes" id="UP000648257"/>
    </source>
</evidence>
<proteinExistence type="predicted"/>
<organism evidence="1 2">
    <name type="scientific">Undibacterium seohonense</name>
    <dbReference type="NCBI Taxonomy" id="1344950"/>
    <lineage>
        <taxon>Bacteria</taxon>
        <taxon>Pseudomonadati</taxon>
        <taxon>Pseudomonadota</taxon>
        <taxon>Betaproteobacteria</taxon>
        <taxon>Burkholderiales</taxon>
        <taxon>Oxalobacteraceae</taxon>
        <taxon>Undibacterium</taxon>
    </lineage>
</organism>
<protein>
    <submittedName>
        <fullName evidence="1">Uncharacterized protein</fullName>
    </submittedName>
</protein>
<gene>
    <name evidence="1" type="ORF">H8K52_18375</name>
</gene>
<dbReference type="Proteomes" id="UP000648257">
    <property type="component" value="Unassembled WGS sequence"/>
</dbReference>
<dbReference type="EMBL" id="JACOFW010000030">
    <property type="protein sequence ID" value="MBC3809310.1"/>
    <property type="molecule type" value="Genomic_DNA"/>
</dbReference>
<evidence type="ECO:0000313" key="1">
    <source>
        <dbReference type="EMBL" id="MBC3809310.1"/>
    </source>
</evidence>
<sequence>MKIKRIDIKIWNNLLSTVYAKISEAEAPASLLSYLRGRLLDKSESIWLPYENGWTNSQFDEWDNRVGDYVKSIPLNLRPEVATSALVATSRIEMQAQVPNSSLLGSLDNILDSLEIDHSRFGLFSARNEAVGEFLHAMVCFDKQLLRGRIGLKVDQTHTLIEATTESALFRAKNRLSAEYYPFSAVLQQIKKQPVETLRALKKELSCLHQEIQSLPFDDAESRRKWQSQVKLSAEILGQAEG</sequence>
<reference evidence="1 2" key="1">
    <citation type="submission" date="2020-08" db="EMBL/GenBank/DDBJ databases">
        <title>Novel species isolated from subtropical streams in China.</title>
        <authorList>
            <person name="Lu H."/>
        </authorList>
    </citation>
    <scope>NUCLEOTIDE SEQUENCE [LARGE SCALE GENOMIC DNA]</scope>
    <source>
        <strain evidence="1 2">KACC 16656</strain>
    </source>
</reference>
<comment type="caution">
    <text evidence="1">The sequence shown here is derived from an EMBL/GenBank/DDBJ whole genome shotgun (WGS) entry which is preliminary data.</text>
</comment>
<name>A0ABR6X921_9BURK</name>
<accession>A0ABR6X921</accession>
<dbReference type="RefSeq" id="WP_186924366.1">
    <property type="nucleotide sequence ID" value="NZ_JACOFW010000030.1"/>
</dbReference>